<organism evidence="2 3">
    <name type="scientific">Paramarasmius palmivorus</name>
    <dbReference type="NCBI Taxonomy" id="297713"/>
    <lineage>
        <taxon>Eukaryota</taxon>
        <taxon>Fungi</taxon>
        <taxon>Dikarya</taxon>
        <taxon>Basidiomycota</taxon>
        <taxon>Agaricomycotina</taxon>
        <taxon>Agaricomycetes</taxon>
        <taxon>Agaricomycetidae</taxon>
        <taxon>Agaricales</taxon>
        <taxon>Marasmiineae</taxon>
        <taxon>Marasmiaceae</taxon>
        <taxon>Paramarasmius</taxon>
    </lineage>
</organism>
<keyword evidence="3" id="KW-1185">Reference proteome</keyword>
<protein>
    <submittedName>
        <fullName evidence="2">Uncharacterized protein</fullName>
    </submittedName>
</protein>
<accession>A0AAW0CC75</accession>
<sequence>MDSPNKSTYRLLYRGALSLPDSHLLLDGITFSAHLDASHNLLENPLALALESMRGRPALQFMGVTNMKDIYMDDSGGISMDIHPDAMLSRIYVENMFCLPTTSTDAIGIRVALGDSNGPETTQIIIYIKPEPSGLDSTRTDSSSCQLAVARITPAPQPAKARIPRPDDPTPRKPPSHSSSRSRDLRRISSANLAAFNARLPKPSSAAPNSLAATLGSGVRLGKAPSEFKVPQLPPKETKPKAREKGKGKAVDQADVDVFNVGSSANKGTKRKRVEEAQSQSQSQSDAASENETPMERDNKNRIKRTTQQQLSATSMQKSDPEHKEVFNYIYRGSSVDILKKLGIGDSHDAPITPVQAHRKRKTFYSEERRGEA</sequence>
<feature type="compositionally biased region" description="Low complexity" evidence="1">
    <location>
        <begin position="277"/>
        <end position="290"/>
    </location>
</feature>
<evidence type="ECO:0000313" key="2">
    <source>
        <dbReference type="EMBL" id="KAK7036467.1"/>
    </source>
</evidence>
<comment type="caution">
    <text evidence="2">The sequence shown here is derived from an EMBL/GenBank/DDBJ whole genome shotgun (WGS) entry which is preliminary data.</text>
</comment>
<reference evidence="2 3" key="1">
    <citation type="submission" date="2024-01" db="EMBL/GenBank/DDBJ databases">
        <title>A draft genome for a cacao thread blight-causing isolate of Paramarasmius palmivorus.</title>
        <authorList>
            <person name="Baruah I.K."/>
            <person name="Bukari Y."/>
            <person name="Amoako-Attah I."/>
            <person name="Meinhardt L.W."/>
            <person name="Bailey B.A."/>
            <person name="Cohen S.P."/>
        </authorList>
    </citation>
    <scope>NUCLEOTIDE SEQUENCE [LARGE SCALE GENOMIC DNA]</scope>
    <source>
        <strain evidence="2 3">GH-12</strain>
    </source>
</reference>
<name>A0AAW0CC75_9AGAR</name>
<dbReference type="EMBL" id="JAYKXP010000051">
    <property type="protein sequence ID" value="KAK7036467.1"/>
    <property type="molecule type" value="Genomic_DNA"/>
</dbReference>
<feature type="region of interest" description="Disordered" evidence="1">
    <location>
        <begin position="346"/>
        <end position="373"/>
    </location>
</feature>
<feature type="region of interest" description="Disordered" evidence="1">
    <location>
        <begin position="225"/>
        <end position="323"/>
    </location>
</feature>
<gene>
    <name evidence="2" type="ORF">VNI00_011664</name>
</gene>
<feature type="compositionally biased region" description="Basic and acidic residues" evidence="1">
    <location>
        <begin position="236"/>
        <end position="252"/>
    </location>
</feature>
<feature type="region of interest" description="Disordered" evidence="1">
    <location>
        <begin position="151"/>
        <end position="186"/>
    </location>
</feature>
<feature type="compositionally biased region" description="Basic and acidic residues" evidence="1">
    <location>
        <begin position="364"/>
        <end position="373"/>
    </location>
</feature>
<proteinExistence type="predicted"/>
<evidence type="ECO:0000313" key="3">
    <source>
        <dbReference type="Proteomes" id="UP001383192"/>
    </source>
</evidence>
<evidence type="ECO:0000256" key="1">
    <source>
        <dbReference type="SAM" id="MobiDB-lite"/>
    </source>
</evidence>
<feature type="compositionally biased region" description="Polar residues" evidence="1">
    <location>
        <begin position="306"/>
        <end position="318"/>
    </location>
</feature>
<dbReference type="Proteomes" id="UP001383192">
    <property type="component" value="Unassembled WGS sequence"/>
</dbReference>
<dbReference type="AlphaFoldDB" id="A0AAW0CC75"/>